<evidence type="ECO:0000313" key="6">
    <source>
        <dbReference type="EMBL" id="TCL44201.1"/>
    </source>
</evidence>
<dbReference type="AlphaFoldDB" id="A0A9X8Y8Y5"/>
<dbReference type="SUPFAM" id="SSF53720">
    <property type="entry name" value="ALDH-like"/>
    <property type="match status" value="1"/>
</dbReference>
<dbReference type="EMBL" id="SLUK01000003">
    <property type="protein sequence ID" value="TCL44201.1"/>
    <property type="molecule type" value="Genomic_DNA"/>
</dbReference>
<feature type="active site" evidence="3">
    <location>
        <position position="248"/>
    </location>
</feature>
<evidence type="ECO:0000259" key="5">
    <source>
        <dbReference type="Pfam" id="PF00171"/>
    </source>
</evidence>
<comment type="caution">
    <text evidence="6">The sequence shown here is derived from an EMBL/GenBank/DDBJ whole genome shotgun (WGS) entry which is preliminary data.</text>
</comment>
<name>A0A9X8Y8Y5_9FIRM</name>
<dbReference type="InterPro" id="IPR016163">
    <property type="entry name" value="Ald_DH_C"/>
</dbReference>
<protein>
    <submittedName>
        <fullName evidence="6">Succinate-semialdehyde dehydrogenase/glutarate-semialdehyde dehydrogenase</fullName>
    </submittedName>
</protein>
<dbReference type="PANTHER" id="PTHR43353:SF5">
    <property type="entry name" value="SUCCINATE-SEMIALDEHYDE DEHYDROGENASE, MITOCHONDRIAL"/>
    <property type="match status" value="1"/>
</dbReference>
<keyword evidence="7" id="KW-1185">Reference proteome</keyword>
<dbReference type="PROSITE" id="PS00687">
    <property type="entry name" value="ALDEHYDE_DEHYDR_GLU"/>
    <property type="match status" value="1"/>
</dbReference>
<dbReference type="InterPro" id="IPR016162">
    <property type="entry name" value="Ald_DH_N"/>
</dbReference>
<dbReference type="InterPro" id="IPR015590">
    <property type="entry name" value="Aldehyde_DH_dom"/>
</dbReference>
<dbReference type="Pfam" id="PF00171">
    <property type="entry name" value="Aldedh"/>
    <property type="match status" value="1"/>
</dbReference>
<dbReference type="PANTHER" id="PTHR43353">
    <property type="entry name" value="SUCCINATE-SEMIALDEHYDE DEHYDROGENASE, MITOCHONDRIAL"/>
    <property type="match status" value="1"/>
</dbReference>
<feature type="domain" description="Aldehyde dehydrogenase" evidence="5">
    <location>
        <begin position="17"/>
        <end position="470"/>
    </location>
</feature>
<reference evidence="6 7" key="1">
    <citation type="submission" date="2019-03" db="EMBL/GenBank/DDBJ databases">
        <title>Genomic Encyclopedia of Type Strains, Phase IV (KMG-IV): sequencing the most valuable type-strain genomes for metagenomic binning, comparative biology and taxonomic classification.</title>
        <authorList>
            <person name="Goeker M."/>
        </authorList>
    </citation>
    <scope>NUCLEOTIDE SEQUENCE [LARGE SCALE GENOMIC DNA]</scope>
    <source>
        <strain evidence="6 7">DSM 100433</strain>
    </source>
</reference>
<comment type="similarity">
    <text evidence="1 4">Belongs to the aldehyde dehydrogenase family.</text>
</comment>
<evidence type="ECO:0000256" key="4">
    <source>
        <dbReference type="RuleBase" id="RU003345"/>
    </source>
</evidence>
<gene>
    <name evidence="6" type="ORF">EDD78_103239</name>
</gene>
<proteinExistence type="inferred from homology"/>
<dbReference type="GO" id="GO:0016620">
    <property type="term" value="F:oxidoreductase activity, acting on the aldehyde or oxo group of donors, NAD or NADP as acceptor"/>
    <property type="evidence" value="ECO:0007669"/>
    <property type="project" value="InterPro"/>
</dbReference>
<dbReference type="InterPro" id="IPR029510">
    <property type="entry name" value="Ald_DH_CS_GLU"/>
</dbReference>
<dbReference type="RefSeq" id="WP_132084282.1">
    <property type="nucleotide sequence ID" value="NZ_SLUK01000003.1"/>
</dbReference>
<dbReference type="InterPro" id="IPR016161">
    <property type="entry name" value="Ald_DH/histidinol_DH"/>
</dbReference>
<dbReference type="InterPro" id="IPR050740">
    <property type="entry name" value="Aldehyde_DH_Superfamily"/>
</dbReference>
<keyword evidence="2 4" id="KW-0560">Oxidoreductase</keyword>
<accession>A0A9X8Y8Y5</accession>
<dbReference type="FunFam" id="3.40.605.10:FF:000007">
    <property type="entry name" value="NAD/NADP-dependent betaine aldehyde dehydrogenase"/>
    <property type="match status" value="1"/>
</dbReference>
<evidence type="ECO:0000256" key="1">
    <source>
        <dbReference type="ARBA" id="ARBA00009986"/>
    </source>
</evidence>
<evidence type="ECO:0000256" key="3">
    <source>
        <dbReference type="PROSITE-ProRule" id="PRU10007"/>
    </source>
</evidence>
<evidence type="ECO:0000313" key="7">
    <source>
        <dbReference type="Proteomes" id="UP000294682"/>
    </source>
</evidence>
<dbReference type="Gene3D" id="3.40.605.10">
    <property type="entry name" value="Aldehyde Dehydrogenase, Chain A, domain 1"/>
    <property type="match status" value="1"/>
</dbReference>
<dbReference type="Gene3D" id="3.40.309.10">
    <property type="entry name" value="Aldehyde Dehydrogenase, Chain A, domain 2"/>
    <property type="match status" value="1"/>
</dbReference>
<dbReference type="Proteomes" id="UP000294682">
    <property type="component" value="Unassembled WGS sequence"/>
</dbReference>
<sequence>MVKQYIDGMLVDGLGEPFGVCDPATGEEIATIGAATAQQAEAALLAAQRAFSSWSKTTMDERVAWLHKFRNALLAEKDFICDLLSRETGKPFRVAVEDFDWCTDCLQFYAEEVRRVYGTSLPCYNRPYGNTYHIVEKRPLGVIVGHLAWNYPLGNAGFKIGPTIASGCTCVLKPSSDAPLATLYMGEIAHRIGLPAGVLNILAGPVEELGPALNSSTIPKMITLIGSSRSGRMVMAQGATSIKRYSLELGGNAPCIVMEDADLALAAKSIVDKKTSNSGQMCTDYNRIYIHESIYERMTGLVLENLRQVKLGKHREEGNTMGPMITRAARDRMFELLADAKQRGARLLCGGETPAGYEQGNWITPALLADVTEDMRVSREEIFGPIIALRPYRDLSEVLRLAVDTEYGLASYLFGHDARKLSQAFEALEFGEVFVNDAGGGPQLPHVGVKQSGIGCDSSAWSLDEYYELRRIAMIP</sequence>
<organism evidence="6 7">
    <name type="scientific">Harryflintia acetispora</name>
    <dbReference type="NCBI Taxonomy" id="1849041"/>
    <lineage>
        <taxon>Bacteria</taxon>
        <taxon>Bacillati</taxon>
        <taxon>Bacillota</taxon>
        <taxon>Clostridia</taxon>
        <taxon>Eubacteriales</taxon>
        <taxon>Oscillospiraceae</taxon>
        <taxon>Harryflintia</taxon>
    </lineage>
</organism>
<evidence type="ECO:0000256" key="2">
    <source>
        <dbReference type="ARBA" id="ARBA00023002"/>
    </source>
</evidence>